<dbReference type="Proteomes" id="UP000008064">
    <property type="component" value="Unassembled WGS sequence"/>
</dbReference>
<protein>
    <submittedName>
        <fullName evidence="1">Uncharacterized protein</fullName>
    </submittedName>
</protein>
<sequence>MLSQGVGAVLMTMRVYALYNQNRRLLCALLLIAMALIAEACWGILSTAPVTLPPTSMPAIGCDDPLSPQQDVRLAGSWSSQLAFDSLIFCLTLWKTWRIGSVGGRPLVTILLRDVNGTRSGFKDDSLPPVTSVFSMEAPLSEIDSYLLSTRYTTRTSGVTGDIGTMDNTPETSRLCRH</sequence>
<name>F8NHJ8_SERL9</name>
<dbReference type="RefSeq" id="XP_007313411.1">
    <property type="nucleotide sequence ID" value="XM_007313349.1"/>
</dbReference>
<dbReference type="HOGENOM" id="CLU_1511469_0_0_1"/>
<dbReference type="EMBL" id="GL945429">
    <property type="protein sequence ID" value="EGO29169.1"/>
    <property type="molecule type" value="Genomic_DNA"/>
</dbReference>
<dbReference type="GeneID" id="18814137"/>
<gene>
    <name evidence="1" type="ORF">SERLADRAFT_433166</name>
</gene>
<dbReference type="KEGG" id="sla:SERLADRAFT_433166"/>
<dbReference type="OrthoDB" id="2686513at2759"/>
<reference evidence="1" key="1">
    <citation type="submission" date="2011-04" db="EMBL/GenBank/DDBJ databases">
        <title>Evolution of plant cell wall degrading machinery underlies the functional diversity of forest fungi.</title>
        <authorList>
            <consortium name="US DOE Joint Genome Institute (JGI-PGF)"/>
            <person name="Eastwood D.C."/>
            <person name="Floudas D."/>
            <person name="Binder M."/>
            <person name="Majcherczyk A."/>
            <person name="Schneider P."/>
            <person name="Aerts A."/>
            <person name="Asiegbu F.O."/>
            <person name="Baker S.E."/>
            <person name="Barry K."/>
            <person name="Bendiksby M."/>
            <person name="Blumentritt M."/>
            <person name="Coutinho P.M."/>
            <person name="Cullen D."/>
            <person name="Cullen D."/>
            <person name="Gathman A."/>
            <person name="Goodell B."/>
            <person name="Henrissat B."/>
            <person name="Ihrmark K."/>
            <person name="Kauserud H."/>
            <person name="Kohler A."/>
            <person name="LaButti K."/>
            <person name="Lapidus A."/>
            <person name="Lavin J.L."/>
            <person name="Lee Y.-H."/>
            <person name="Lindquist E."/>
            <person name="Lilly W."/>
            <person name="Lucas S."/>
            <person name="Morin E."/>
            <person name="Murat C."/>
            <person name="Oguiza J.A."/>
            <person name="Park J."/>
            <person name="Pisabarro A.G."/>
            <person name="Riley R."/>
            <person name="Rosling A."/>
            <person name="Salamov A."/>
            <person name="Schmidt O."/>
            <person name="Schmutz J."/>
            <person name="Skrede I."/>
            <person name="Stenlid J."/>
            <person name="Wiebenga A."/>
            <person name="Xie X."/>
            <person name="Kues U."/>
            <person name="Hibbett D.S."/>
            <person name="Hoffmeister D."/>
            <person name="Hogberg N."/>
            <person name="Martin F."/>
            <person name="Grigoriev I.V."/>
            <person name="Watkinson S.C."/>
        </authorList>
    </citation>
    <scope>NUCLEOTIDE SEQUENCE</scope>
    <source>
        <strain evidence="1">S7.9</strain>
    </source>
</reference>
<dbReference type="AlphaFoldDB" id="F8NHJ8"/>
<proteinExistence type="predicted"/>
<evidence type="ECO:0000313" key="1">
    <source>
        <dbReference type="EMBL" id="EGO29169.1"/>
    </source>
</evidence>
<organism>
    <name type="scientific">Serpula lacrymans var. lacrymans (strain S7.9)</name>
    <name type="common">Dry rot fungus</name>
    <dbReference type="NCBI Taxonomy" id="578457"/>
    <lineage>
        <taxon>Eukaryota</taxon>
        <taxon>Fungi</taxon>
        <taxon>Dikarya</taxon>
        <taxon>Basidiomycota</taxon>
        <taxon>Agaricomycotina</taxon>
        <taxon>Agaricomycetes</taxon>
        <taxon>Agaricomycetidae</taxon>
        <taxon>Boletales</taxon>
        <taxon>Coniophorineae</taxon>
        <taxon>Serpulaceae</taxon>
        <taxon>Serpula</taxon>
    </lineage>
</organism>
<accession>F8NHJ8</accession>